<dbReference type="InterPro" id="IPR000504">
    <property type="entry name" value="RRM_dom"/>
</dbReference>
<comment type="subunit">
    <text evidence="3">Homodimer.</text>
</comment>
<evidence type="ECO:0000256" key="7">
    <source>
        <dbReference type="ARBA" id="ARBA00022884"/>
    </source>
</evidence>
<evidence type="ECO:0000256" key="12">
    <source>
        <dbReference type="ARBA" id="ARBA00075690"/>
    </source>
</evidence>
<evidence type="ECO:0000256" key="13">
    <source>
        <dbReference type="PROSITE-ProRule" id="PRU00176"/>
    </source>
</evidence>
<name>A0A6P7YAJ6_9AMPH</name>
<dbReference type="InterPro" id="IPR034501">
    <property type="entry name" value="RBM11_RRM"/>
</dbReference>
<keyword evidence="7 13" id="KW-0694">RNA-binding</keyword>
<evidence type="ECO:0000256" key="2">
    <source>
        <dbReference type="ARBA" id="ARBA00004642"/>
    </source>
</evidence>
<evidence type="ECO:0000256" key="5">
    <source>
        <dbReference type="ARBA" id="ARBA00022664"/>
    </source>
</evidence>
<keyword evidence="4" id="KW-0217">Developmental protein</keyword>
<dbReference type="InterPro" id="IPR052285">
    <property type="entry name" value="NEXT_complex_subunit"/>
</dbReference>
<dbReference type="GO" id="GO:0000381">
    <property type="term" value="P:regulation of alternative mRNA splicing, via spliceosome"/>
    <property type="evidence" value="ECO:0007669"/>
    <property type="project" value="TreeGrafter"/>
</dbReference>
<dbReference type="OrthoDB" id="407442at2759"/>
<comment type="subcellular location">
    <subcellularLocation>
        <location evidence="1">Nucleus speckle</location>
    </subcellularLocation>
    <subcellularLocation>
        <location evidence="2">Nucleus</location>
        <location evidence="2">Nucleoplasm</location>
    </subcellularLocation>
</comment>
<dbReference type="GO" id="GO:0008380">
    <property type="term" value="P:RNA splicing"/>
    <property type="evidence" value="ECO:0007669"/>
    <property type="project" value="UniProtKB-KW"/>
</dbReference>
<feature type="compositionally biased region" description="Basic residues" evidence="14">
    <location>
        <begin position="284"/>
        <end position="296"/>
    </location>
</feature>
<evidence type="ECO:0000256" key="10">
    <source>
        <dbReference type="ARBA" id="ARBA00059611"/>
    </source>
</evidence>
<accession>A0A6P7YAJ6</accession>
<feature type="region of interest" description="Disordered" evidence="14">
    <location>
        <begin position="126"/>
        <end position="153"/>
    </location>
</feature>
<feature type="domain" description="RRM" evidence="15">
    <location>
        <begin position="50"/>
        <end position="127"/>
    </location>
</feature>
<feature type="compositionally biased region" description="Polar residues" evidence="14">
    <location>
        <begin position="126"/>
        <end position="152"/>
    </location>
</feature>
<proteinExistence type="predicted"/>
<protein>
    <recommendedName>
        <fullName evidence="11">Splicing regulator RBM11</fullName>
    </recommendedName>
    <alternativeName>
        <fullName evidence="12">RNA-binding motif protein 11</fullName>
    </alternativeName>
</protein>
<dbReference type="GO" id="GO:0030154">
    <property type="term" value="P:cell differentiation"/>
    <property type="evidence" value="ECO:0007669"/>
    <property type="project" value="UniProtKB-KW"/>
</dbReference>
<evidence type="ECO:0000313" key="17">
    <source>
        <dbReference type="RefSeq" id="XP_030060085.1"/>
    </source>
</evidence>
<gene>
    <name evidence="17" type="primary">RBM11</name>
</gene>
<evidence type="ECO:0000256" key="4">
    <source>
        <dbReference type="ARBA" id="ARBA00022473"/>
    </source>
</evidence>
<dbReference type="GeneID" id="115470735"/>
<comment type="function">
    <text evidence="10">Tissue-specific splicing factor with potential implication in the regulation of alternative splicing during neuron and germ cell differentiation. Antagonizes SRSF1-mediated BCL-X splicing. May affect the choice of alternative 5' splice sites by binding to specific sequences in exons and antagonizing the SR protein SRSF1.</text>
</comment>
<dbReference type="PROSITE" id="PS50102">
    <property type="entry name" value="RRM"/>
    <property type="match status" value="1"/>
</dbReference>
<dbReference type="Proteomes" id="UP000515156">
    <property type="component" value="Chromosome 5"/>
</dbReference>
<feature type="region of interest" description="Disordered" evidence="14">
    <location>
        <begin position="258"/>
        <end position="296"/>
    </location>
</feature>
<organism evidence="16 17">
    <name type="scientific">Microcaecilia unicolor</name>
    <dbReference type="NCBI Taxonomy" id="1415580"/>
    <lineage>
        <taxon>Eukaryota</taxon>
        <taxon>Metazoa</taxon>
        <taxon>Chordata</taxon>
        <taxon>Craniata</taxon>
        <taxon>Vertebrata</taxon>
        <taxon>Euteleostomi</taxon>
        <taxon>Amphibia</taxon>
        <taxon>Gymnophiona</taxon>
        <taxon>Siphonopidae</taxon>
        <taxon>Microcaecilia</taxon>
    </lineage>
</organism>
<evidence type="ECO:0000256" key="14">
    <source>
        <dbReference type="SAM" id="MobiDB-lite"/>
    </source>
</evidence>
<dbReference type="Gene3D" id="3.30.70.330">
    <property type="match status" value="1"/>
</dbReference>
<evidence type="ECO:0000256" key="1">
    <source>
        <dbReference type="ARBA" id="ARBA00004324"/>
    </source>
</evidence>
<evidence type="ECO:0000259" key="15">
    <source>
        <dbReference type="PROSITE" id="PS50102"/>
    </source>
</evidence>
<dbReference type="CTD" id="54033"/>
<evidence type="ECO:0000256" key="9">
    <source>
        <dbReference type="ARBA" id="ARBA00023242"/>
    </source>
</evidence>
<keyword evidence="6" id="KW-0221">Differentiation</keyword>
<dbReference type="InterPro" id="IPR012677">
    <property type="entry name" value="Nucleotide-bd_a/b_plait_sf"/>
</dbReference>
<reference evidence="17" key="1">
    <citation type="submission" date="2025-08" db="UniProtKB">
        <authorList>
            <consortium name="RefSeq"/>
        </authorList>
    </citation>
    <scope>IDENTIFICATION</scope>
</reference>
<sequence length="296" mass="33697">MFYVGSLYPGNLSSRRAANHFFTATIVRSDDRVRMRRGSPMFRTQDEMDRTIFVGNLDNDVKEEILYELFLQAGPLIKVSIAKDKEGNPKSFGFVCFKHTESVPYAIALLNGIRLYGRPIKIDYRSGSSHTAESSSPYQGVENNSNRNTTAYRNDGPMDQCLFPTSPSTVDNGYFSEACFYFQGMMNYFVAQQQFPAYSQVAQPSTYFQDIPQQSVPLIPFPSLGQHVMPGSSCLEWASQKQTNTELYQNVGRTCKRKRQQLTSDSDSSTERKRGMSQTERGHNYRHCQTKKTKFS</sequence>
<dbReference type="PANTHER" id="PTHR13798:SF5">
    <property type="entry name" value="SPLICING REGULATOR RBM11"/>
    <property type="match status" value="1"/>
</dbReference>
<evidence type="ECO:0000256" key="8">
    <source>
        <dbReference type="ARBA" id="ARBA00023187"/>
    </source>
</evidence>
<dbReference type="Pfam" id="PF00076">
    <property type="entry name" value="RRM_1"/>
    <property type="match status" value="1"/>
</dbReference>
<dbReference type="AlphaFoldDB" id="A0A6P7YAJ6"/>
<dbReference type="RefSeq" id="XP_030060085.1">
    <property type="nucleotide sequence ID" value="XM_030204225.1"/>
</dbReference>
<evidence type="ECO:0000256" key="3">
    <source>
        <dbReference type="ARBA" id="ARBA00011738"/>
    </source>
</evidence>
<dbReference type="GO" id="GO:0008266">
    <property type="term" value="F:poly(U) RNA binding"/>
    <property type="evidence" value="ECO:0007669"/>
    <property type="project" value="UniProtKB-ARBA"/>
</dbReference>
<keyword evidence="5" id="KW-0507">mRNA processing</keyword>
<dbReference type="KEGG" id="muo:115470735"/>
<dbReference type="InParanoid" id="A0A6P7YAJ6"/>
<dbReference type="CDD" id="cd12593">
    <property type="entry name" value="RRM_RBM11"/>
    <property type="match status" value="1"/>
</dbReference>
<dbReference type="FunCoup" id="A0A6P7YAJ6">
    <property type="interactions" value="1480"/>
</dbReference>
<evidence type="ECO:0000313" key="16">
    <source>
        <dbReference type="Proteomes" id="UP000515156"/>
    </source>
</evidence>
<keyword evidence="8" id="KW-0508">mRNA splicing</keyword>
<dbReference type="FunFam" id="3.30.70.330:FF:000325">
    <property type="entry name" value="splicing regulator RBM11 isoform X1"/>
    <property type="match status" value="1"/>
</dbReference>
<dbReference type="SMART" id="SM00360">
    <property type="entry name" value="RRM"/>
    <property type="match status" value="1"/>
</dbReference>
<keyword evidence="16" id="KW-1185">Reference proteome</keyword>
<keyword evidence="9" id="KW-0539">Nucleus</keyword>
<dbReference type="GO" id="GO:0016607">
    <property type="term" value="C:nuclear speck"/>
    <property type="evidence" value="ECO:0007669"/>
    <property type="project" value="UniProtKB-SubCell"/>
</dbReference>
<dbReference type="InterPro" id="IPR035979">
    <property type="entry name" value="RBD_domain_sf"/>
</dbReference>
<dbReference type="PANTHER" id="PTHR13798">
    <property type="entry name" value="RNA BINDING MOTIF RBM PROTEIN -RELATED"/>
    <property type="match status" value="1"/>
</dbReference>
<evidence type="ECO:0000256" key="11">
    <source>
        <dbReference type="ARBA" id="ARBA00069251"/>
    </source>
</evidence>
<evidence type="ECO:0000256" key="6">
    <source>
        <dbReference type="ARBA" id="ARBA00022782"/>
    </source>
</evidence>
<dbReference type="SUPFAM" id="SSF54928">
    <property type="entry name" value="RNA-binding domain, RBD"/>
    <property type="match status" value="1"/>
</dbReference>
<dbReference type="GO" id="GO:0006397">
    <property type="term" value="P:mRNA processing"/>
    <property type="evidence" value="ECO:0007669"/>
    <property type="project" value="UniProtKB-KW"/>
</dbReference>